<keyword evidence="4" id="KW-1015">Disulfide bond</keyword>
<evidence type="ECO:0000313" key="9">
    <source>
        <dbReference type="Proteomes" id="UP001058860"/>
    </source>
</evidence>
<keyword evidence="9" id="KW-1185">Reference proteome</keyword>
<dbReference type="Proteomes" id="UP001058860">
    <property type="component" value="Chromosome"/>
</dbReference>
<evidence type="ECO:0000313" key="8">
    <source>
        <dbReference type="EMBL" id="UUY03874.1"/>
    </source>
</evidence>
<dbReference type="Pfam" id="PF00085">
    <property type="entry name" value="Thioredoxin"/>
    <property type="match status" value="1"/>
</dbReference>
<proteinExistence type="inferred from homology"/>
<name>A0ABY5PH01_9ACTN</name>
<dbReference type="RefSeq" id="WP_353864373.1">
    <property type="nucleotide sequence ID" value="NZ_CP088295.1"/>
</dbReference>
<dbReference type="PANTHER" id="PTHR45663:SF11">
    <property type="entry name" value="GEO12009P1"/>
    <property type="match status" value="1"/>
</dbReference>
<dbReference type="InterPro" id="IPR017937">
    <property type="entry name" value="Thioredoxin_CS"/>
</dbReference>
<dbReference type="EMBL" id="CP088295">
    <property type="protein sequence ID" value="UUY03874.1"/>
    <property type="molecule type" value="Genomic_DNA"/>
</dbReference>
<dbReference type="InterPro" id="IPR013766">
    <property type="entry name" value="Thioredoxin_domain"/>
</dbReference>
<evidence type="ECO:0000256" key="1">
    <source>
        <dbReference type="ARBA" id="ARBA00008987"/>
    </source>
</evidence>
<evidence type="ECO:0000256" key="6">
    <source>
        <dbReference type="PIRNR" id="PIRNR000077"/>
    </source>
</evidence>
<dbReference type="SUPFAM" id="SSF52833">
    <property type="entry name" value="Thioredoxin-like"/>
    <property type="match status" value="1"/>
</dbReference>
<evidence type="ECO:0000259" key="7">
    <source>
        <dbReference type="PROSITE" id="PS51352"/>
    </source>
</evidence>
<comment type="similarity">
    <text evidence="1 6">Belongs to the thioredoxin family.</text>
</comment>
<gene>
    <name evidence="8" type="ORF">LRS13_25005</name>
</gene>
<evidence type="ECO:0000256" key="5">
    <source>
        <dbReference type="ARBA" id="ARBA00023284"/>
    </source>
</evidence>
<keyword evidence="5" id="KW-0676">Redox-active center</keyword>
<keyword evidence="2" id="KW-0813">Transport</keyword>
<evidence type="ECO:0000256" key="3">
    <source>
        <dbReference type="ARBA" id="ARBA00022982"/>
    </source>
</evidence>
<dbReference type="InterPro" id="IPR036249">
    <property type="entry name" value="Thioredoxin-like_sf"/>
</dbReference>
<protein>
    <recommendedName>
        <fullName evidence="6">Thioredoxin</fullName>
    </recommendedName>
</protein>
<dbReference type="PRINTS" id="PR00421">
    <property type="entry name" value="THIOREDOXIN"/>
</dbReference>
<dbReference type="PROSITE" id="PS00194">
    <property type="entry name" value="THIOREDOXIN_1"/>
    <property type="match status" value="1"/>
</dbReference>
<accession>A0ABY5PH01</accession>
<dbReference type="PANTHER" id="PTHR45663">
    <property type="entry name" value="GEO12009P1"/>
    <property type="match status" value="1"/>
</dbReference>
<dbReference type="CDD" id="cd02947">
    <property type="entry name" value="TRX_family"/>
    <property type="match status" value="1"/>
</dbReference>
<feature type="domain" description="Thioredoxin" evidence="7">
    <location>
        <begin position="1"/>
        <end position="105"/>
    </location>
</feature>
<dbReference type="PIRSF" id="PIRSF000077">
    <property type="entry name" value="Thioredoxin"/>
    <property type="match status" value="1"/>
</dbReference>
<dbReference type="PROSITE" id="PS51352">
    <property type="entry name" value="THIOREDOXIN_2"/>
    <property type="match status" value="1"/>
</dbReference>
<reference evidence="9" key="1">
    <citation type="submission" date="2021-11" db="EMBL/GenBank/DDBJ databases">
        <title>Cultivation dependent microbiological survey of springs from the worlds oldest radium mine currently devoted to the extraction of radon-saturated water.</title>
        <authorList>
            <person name="Kapinusova G."/>
            <person name="Smrhova T."/>
            <person name="Strejcek M."/>
            <person name="Suman J."/>
            <person name="Jani K."/>
            <person name="Pajer P."/>
            <person name="Uhlik O."/>
        </authorList>
    </citation>
    <scope>NUCLEOTIDE SEQUENCE [LARGE SCALE GENOMIC DNA]</scope>
    <source>
        <strain evidence="9">J379</strain>
    </source>
</reference>
<dbReference type="Gene3D" id="3.40.30.10">
    <property type="entry name" value="Glutaredoxin"/>
    <property type="match status" value="1"/>
</dbReference>
<organism evidence="8 9">
    <name type="scientific">Svornostia abyssi</name>
    <dbReference type="NCBI Taxonomy" id="2898438"/>
    <lineage>
        <taxon>Bacteria</taxon>
        <taxon>Bacillati</taxon>
        <taxon>Actinomycetota</taxon>
        <taxon>Thermoleophilia</taxon>
        <taxon>Solirubrobacterales</taxon>
        <taxon>Baekduiaceae</taxon>
        <taxon>Svornostia</taxon>
    </lineage>
</organism>
<dbReference type="InterPro" id="IPR005746">
    <property type="entry name" value="Thioredoxin"/>
</dbReference>
<sequence length="105" mass="11657">MTTTLTPDTFTANVLESEIPVVVDFTAAWCPPCRAMKPILNELAGERDDIRFTELDVDAHPDIAARYDVLSMPTFIVFRHGEPVGKLVGARPKKRFVSDLEQALA</sequence>
<evidence type="ECO:0000256" key="4">
    <source>
        <dbReference type="ARBA" id="ARBA00023157"/>
    </source>
</evidence>
<keyword evidence="3" id="KW-0249">Electron transport</keyword>
<evidence type="ECO:0000256" key="2">
    <source>
        <dbReference type="ARBA" id="ARBA00022448"/>
    </source>
</evidence>